<dbReference type="Pfam" id="PF00001">
    <property type="entry name" value="7tm_1"/>
    <property type="match status" value="1"/>
</dbReference>
<keyword evidence="2 5" id="KW-0812">Transmembrane</keyword>
<feature type="transmembrane region" description="Helical" evidence="5">
    <location>
        <begin position="280"/>
        <end position="304"/>
    </location>
</feature>
<organism evidence="7 8">
    <name type="scientific">Plectus sambesii</name>
    <dbReference type="NCBI Taxonomy" id="2011161"/>
    <lineage>
        <taxon>Eukaryota</taxon>
        <taxon>Metazoa</taxon>
        <taxon>Ecdysozoa</taxon>
        <taxon>Nematoda</taxon>
        <taxon>Chromadorea</taxon>
        <taxon>Plectida</taxon>
        <taxon>Plectina</taxon>
        <taxon>Plectoidea</taxon>
        <taxon>Plectidae</taxon>
        <taxon>Plectus</taxon>
    </lineage>
</organism>
<comment type="subcellular location">
    <subcellularLocation>
        <location evidence="1">Membrane</location>
    </subcellularLocation>
</comment>
<feature type="transmembrane region" description="Helical" evidence="5">
    <location>
        <begin position="64"/>
        <end position="85"/>
    </location>
</feature>
<evidence type="ECO:0000256" key="3">
    <source>
        <dbReference type="ARBA" id="ARBA00022989"/>
    </source>
</evidence>
<feature type="transmembrane region" description="Helical" evidence="5">
    <location>
        <begin position="105"/>
        <end position="134"/>
    </location>
</feature>
<sequence length="366" mass="41205">MSNESLQHCVPCFGLPPDLLSYRQFSFYVIGIALPVVALIGVVFNLTSIVVLSRPRMRCSINCLLCALATSDMFVSTTAMSLYSLLMMECSGPMVSNLHSILAPIMYPLSTVVQTCSVYFTLAAAIDCFVSTVVPIIEHSVCTVKRAQQVIVFVCVFALIYNLTHCFELERWECFEPEWNTTISRLKTTAFRQDELYYQIYYTYSYTIFMAVGPLILLIALNSVIVVKTVLNKRSQSKRAEPSTDSSTTTLILVVFLFIICNALSLAVNLLELIDRDSWLLGYLVDVSNLLVVFNSSANFLIYFTFDSQFRVTLYELCGCAESVMHMSDGDGEHETSVIWHEHAPNYTSVLDIKMNLYDSALFSRL</sequence>
<dbReference type="WBParaSite" id="PSAMB.scaffold13102size2431.g35272.t1">
    <property type="protein sequence ID" value="PSAMB.scaffold13102size2431.g35272.t1"/>
    <property type="gene ID" value="PSAMB.scaffold13102size2431.g35272"/>
</dbReference>
<dbReference type="GO" id="GO:0016020">
    <property type="term" value="C:membrane"/>
    <property type="evidence" value="ECO:0007669"/>
    <property type="project" value="UniProtKB-SubCell"/>
</dbReference>
<dbReference type="Gene3D" id="1.20.1070.10">
    <property type="entry name" value="Rhodopsin 7-helix transmembrane proteins"/>
    <property type="match status" value="1"/>
</dbReference>
<name>A0A914UW97_9BILA</name>
<dbReference type="PANTHER" id="PTHR47632">
    <property type="entry name" value="FMRFAMIDE PEPTIDE RECEPTOR FAMILY-RELATED"/>
    <property type="match status" value="1"/>
</dbReference>
<feature type="transmembrane region" description="Helical" evidence="5">
    <location>
        <begin position="146"/>
        <end position="163"/>
    </location>
</feature>
<evidence type="ECO:0000313" key="7">
    <source>
        <dbReference type="Proteomes" id="UP000887566"/>
    </source>
</evidence>
<feature type="transmembrane region" description="Helical" evidence="5">
    <location>
        <begin position="204"/>
        <end position="227"/>
    </location>
</feature>
<evidence type="ECO:0000313" key="8">
    <source>
        <dbReference type="WBParaSite" id="PSAMB.scaffold13102size2431.g35272.t1"/>
    </source>
</evidence>
<dbReference type="InterPro" id="IPR053326">
    <property type="entry name" value="GPCR1-like"/>
</dbReference>
<dbReference type="GO" id="GO:0004930">
    <property type="term" value="F:G protein-coupled receptor activity"/>
    <property type="evidence" value="ECO:0007669"/>
    <property type="project" value="InterPro"/>
</dbReference>
<evidence type="ECO:0000259" key="6">
    <source>
        <dbReference type="PROSITE" id="PS50262"/>
    </source>
</evidence>
<dbReference type="SUPFAM" id="SSF81321">
    <property type="entry name" value="Family A G protein-coupled receptor-like"/>
    <property type="match status" value="1"/>
</dbReference>
<dbReference type="CDD" id="cd14978">
    <property type="entry name" value="7tmA_FMRFamide_R-like"/>
    <property type="match status" value="1"/>
</dbReference>
<feature type="domain" description="G-protein coupled receptors family 1 profile" evidence="6">
    <location>
        <begin position="44"/>
        <end position="303"/>
    </location>
</feature>
<proteinExistence type="predicted"/>
<evidence type="ECO:0000256" key="2">
    <source>
        <dbReference type="ARBA" id="ARBA00022692"/>
    </source>
</evidence>
<dbReference type="PROSITE" id="PS50262">
    <property type="entry name" value="G_PROTEIN_RECEP_F1_2"/>
    <property type="match status" value="1"/>
</dbReference>
<protein>
    <submittedName>
        <fullName evidence="8">G-protein coupled receptors family 1 profile domain-containing protein</fullName>
    </submittedName>
</protein>
<keyword evidence="3 5" id="KW-1133">Transmembrane helix</keyword>
<feature type="transmembrane region" description="Helical" evidence="5">
    <location>
        <begin position="25"/>
        <end position="52"/>
    </location>
</feature>
<reference evidence="8" key="1">
    <citation type="submission" date="2022-11" db="UniProtKB">
        <authorList>
            <consortium name="WormBaseParasite"/>
        </authorList>
    </citation>
    <scope>IDENTIFICATION</scope>
</reference>
<dbReference type="PRINTS" id="PR00237">
    <property type="entry name" value="GPCRRHODOPSN"/>
</dbReference>
<keyword evidence="4 5" id="KW-0472">Membrane</keyword>
<feature type="transmembrane region" description="Helical" evidence="5">
    <location>
        <begin position="248"/>
        <end position="268"/>
    </location>
</feature>
<evidence type="ECO:0000256" key="4">
    <source>
        <dbReference type="ARBA" id="ARBA00023136"/>
    </source>
</evidence>
<accession>A0A914UW97</accession>
<dbReference type="InterPro" id="IPR000276">
    <property type="entry name" value="GPCR_Rhodpsn"/>
</dbReference>
<keyword evidence="7" id="KW-1185">Reference proteome</keyword>
<evidence type="ECO:0000256" key="1">
    <source>
        <dbReference type="ARBA" id="ARBA00004370"/>
    </source>
</evidence>
<evidence type="ECO:0000256" key="5">
    <source>
        <dbReference type="SAM" id="Phobius"/>
    </source>
</evidence>
<dbReference type="InterPro" id="IPR017452">
    <property type="entry name" value="GPCR_Rhodpsn_7TM"/>
</dbReference>
<dbReference type="AlphaFoldDB" id="A0A914UW97"/>
<dbReference type="Proteomes" id="UP000887566">
    <property type="component" value="Unplaced"/>
</dbReference>